<dbReference type="Pfam" id="PF00069">
    <property type="entry name" value="Pkinase"/>
    <property type="match status" value="1"/>
</dbReference>
<dbReference type="Proteomes" id="UP000030764">
    <property type="component" value="Unassembled WGS sequence"/>
</dbReference>
<keyword evidence="3" id="KW-0378">Hydrolase</keyword>
<name>A0A085LSP7_9BILA</name>
<dbReference type="InterPro" id="IPR011009">
    <property type="entry name" value="Kinase-like_dom_sf"/>
</dbReference>
<gene>
    <name evidence="9" type="ORF">M513_11121</name>
</gene>
<dbReference type="PROSITE" id="PS50011">
    <property type="entry name" value="PROTEIN_KINASE_DOM"/>
    <property type="match status" value="1"/>
</dbReference>
<sequence length="588" mass="66899">MLQFNKMSWQEGAMLRWLLIFLSCSFVCSRKGEDPEIHMNATQIIERWGYKPLAYDAVTEDGYILTLIRILPNANKWKPKRPVIFLQHGLESSCVDWINNLPGQSAGFYFSDAGFDVWMGNFRGNTYGRRHRTLKPENNEFWRFTWDEMAKYDLPALINKTLEISKADKLYYVGHSQGTLTAFAKFSTDQQLAEKVRAFFALAPVVTVKYIKGPSRLLAPLVKNIQKFKEFCGQGQFLPKGTVLSILVETFCPYMVARDLCSDLVFLLAGQELHQINTFCNVEMVLSGLCQMYDFGSEEENKKHYNGEATPPIYDISKMNVPTVLFWSANDILATPEDVERSILGHLPNICITRTNISYDNGAAEELLDSFHIRVFSMAIESTRCRLISENATGKFPYLLGGLAISWNPQMISHDTASRRRLSKRLIAFNWKYLAGEVAELECLCLEAKRTPGDTIATFGIIWHLVFRGAFSKVILAESKETPGYLVAIKCIQKKLLKGKEESMQNEINVLSRLRHPNIVRLIETLEDKANYYLVMDLCGPIPADVESRSLNETLGGEEELQIFLAPRKHPLVQMGGNRALTRIRCHI</sequence>
<feature type="domain" description="Protein kinase" evidence="8">
    <location>
        <begin position="460"/>
        <end position="588"/>
    </location>
</feature>
<dbReference type="InterPro" id="IPR006693">
    <property type="entry name" value="AB_hydrolase_lipase"/>
</dbReference>
<dbReference type="Pfam" id="PF04083">
    <property type="entry name" value="Abhydro_lipase"/>
    <property type="match status" value="1"/>
</dbReference>
<dbReference type="Gene3D" id="3.30.200.20">
    <property type="entry name" value="Phosphorylase Kinase, domain 1"/>
    <property type="match status" value="1"/>
</dbReference>
<dbReference type="SUPFAM" id="SSF53474">
    <property type="entry name" value="alpha/beta-Hydrolases"/>
    <property type="match status" value="1"/>
</dbReference>
<proteinExistence type="inferred from homology"/>
<dbReference type="SUPFAM" id="SSF56112">
    <property type="entry name" value="Protein kinase-like (PK-like)"/>
    <property type="match status" value="1"/>
</dbReference>
<feature type="signal peptide" evidence="7">
    <location>
        <begin position="1"/>
        <end position="29"/>
    </location>
</feature>
<organism evidence="9 10">
    <name type="scientific">Trichuris suis</name>
    <name type="common">pig whipworm</name>
    <dbReference type="NCBI Taxonomy" id="68888"/>
    <lineage>
        <taxon>Eukaryota</taxon>
        <taxon>Metazoa</taxon>
        <taxon>Ecdysozoa</taxon>
        <taxon>Nematoda</taxon>
        <taxon>Enoplea</taxon>
        <taxon>Dorylaimia</taxon>
        <taxon>Trichinellida</taxon>
        <taxon>Trichuridae</taxon>
        <taxon>Trichuris</taxon>
    </lineage>
</organism>
<evidence type="ECO:0000313" key="10">
    <source>
        <dbReference type="Proteomes" id="UP000030764"/>
    </source>
</evidence>
<evidence type="ECO:0000256" key="1">
    <source>
        <dbReference type="ARBA" id="ARBA00010701"/>
    </source>
</evidence>
<dbReference type="GO" id="GO:0016787">
    <property type="term" value="F:hydrolase activity"/>
    <property type="evidence" value="ECO:0007669"/>
    <property type="project" value="UniProtKB-KW"/>
</dbReference>
<evidence type="ECO:0000256" key="6">
    <source>
        <dbReference type="ARBA" id="ARBA00023180"/>
    </source>
</evidence>
<keyword evidence="10" id="KW-1185">Reference proteome</keyword>
<dbReference type="GO" id="GO:0004672">
    <property type="term" value="F:protein kinase activity"/>
    <property type="evidence" value="ECO:0007669"/>
    <property type="project" value="InterPro"/>
</dbReference>
<keyword evidence="4" id="KW-0442">Lipid degradation</keyword>
<evidence type="ECO:0000256" key="7">
    <source>
        <dbReference type="SAM" id="SignalP"/>
    </source>
</evidence>
<comment type="similarity">
    <text evidence="1">Belongs to the AB hydrolase superfamily. Lipase family.</text>
</comment>
<evidence type="ECO:0000256" key="2">
    <source>
        <dbReference type="ARBA" id="ARBA00022729"/>
    </source>
</evidence>
<feature type="chain" id="PRO_5001794811" description="Protein kinase domain-containing protein" evidence="7">
    <location>
        <begin position="30"/>
        <end position="588"/>
    </location>
</feature>
<evidence type="ECO:0000259" key="8">
    <source>
        <dbReference type="PROSITE" id="PS50011"/>
    </source>
</evidence>
<dbReference type="AlphaFoldDB" id="A0A085LSP7"/>
<keyword evidence="2 7" id="KW-0732">Signal</keyword>
<dbReference type="EMBL" id="KL363307">
    <property type="protein sequence ID" value="KFD47993.1"/>
    <property type="molecule type" value="Genomic_DNA"/>
</dbReference>
<keyword evidence="5" id="KW-0443">Lipid metabolism</keyword>
<evidence type="ECO:0000313" key="9">
    <source>
        <dbReference type="EMBL" id="KFD47993.1"/>
    </source>
</evidence>
<keyword evidence="6" id="KW-0325">Glycoprotein</keyword>
<protein>
    <recommendedName>
        <fullName evidence="8">Protein kinase domain-containing protein</fullName>
    </recommendedName>
</protein>
<dbReference type="PANTHER" id="PTHR11005">
    <property type="entry name" value="LYSOSOMAL ACID LIPASE-RELATED"/>
    <property type="match status" value="1"/>
</dbReference>
<dbReference type="InterPro" id="IPR029058">
    <property type="entry name" value="AB_hydrolase_fold"/>
</dbReference>
<evidence type="ECO:0000256" key="5">
    <source>
        <dbReference type="ARBA" id="ARBA00023098"/>
    </source>
</evidence>
<evidence type="ECO:0000256" key="3">
    <source>
        <dbReference type="ARBA" id="ARBA00022801"/>
    </source>
</evidence>
<dbReference type="GO" id="GO:0005524">
    <property type="term" value="F:ATP binding"/>
    <property type="evidence" value="ECO:0007669"/>
    <property type="project" value="InterPro"/>
</dbReference>
<evidence type="ECO:0000256" key="4">
    <source>
        <dbReference type="ARBA" id="ARBA00022963"/>
    </source>
</evidence>
<reference evidence="9 10" key="1">
    <citation type="journal article" date="2014" name="Nat. Genet.">
        <title>Genome and transcriptome of the porcine whipworm Trichuris suis.</title>
        <authorList>
            <person name="Jex A.R."/>
            <person name="Nejsum P."/>
            <person name="Schwarz E.M."/>
            <person name="Hu L."/>
            <person name="Young N.D."/>
            <person name="Hall R.S."/>
            <person name="Korhonen P.K."/>
            <person name="Liao S."/>
            <person name="Thamsborg S."/>
            <person name="Xia J."/>
            <person name="Xu P."/>
            <person name="Wang S."/>
            <person name="Scheerlinck J.P."/>
            <person name="Hofmann A."/>
            <person name="Sternberg P.W."/>
            <person name="Wang J."/>
            <person name="Gasser R.B."/>
        </authorList>
    </citation>
    <scope>NUCLEOTIDE SEQUENCE [LARGE SCALE GENOMIC DNA]</scope>
    <source>
        <strain evidence="9">DCEP-RM93M</strain>
    </source>
</reference>
<dbReference type="InterPro" id="IPR000719">
    <property type="entry name" value="Prot_kinase_dom"/>
</dbReference>
<dbReference type="Gene3D" id="3.40.50.1820">
    <property type="entry name" value="alpha/beta hydrolase"/>
    <property type="match status" value="1"/>
</dbReference>
<dbReference type="FunFam" id="3.40.50.1820:FF:000057">
    <property type="entry name" value="Lipase"/>
    <property type="match status" value="1"/>
</dbReference>
<dbReference type="GO" id="GO:0016042">
    <property type="term" value="P:lipid catabolic process"/>
    <property type="evidence" value="ECO:0007669"/>
    <property type="project" value="UniProtKB-KW"/>
</dbReference>
<accession>A0A085LSP7</accession>